<proteinExistence type="predicted"/>
<gene>
    <name evidence="8" type="ORF">GCM10009846_28930</name>
</gene>
<dbReference type="PANTHER" id="PTHR34820:SF4">
    <property type="entry name" value="INNER MEMBRANE PROTEIN YEBZ"/>
    <property type="match status" value="1"/>
</dbReference>
<feature type="transmembrane region" description="Helical" evidence="6">
    <location>
        <begin position="142"/>
        <end position="161"/>
    </location>
</feature>
<reference evidence="9" key="1">
    <citation type="journal article" date="2019" name="Int. J. Syst. Evol. Microbiol.">
        <title>The Global Catalogue of Microorganisms (GCM) 10K type strain sequencing project: providing services to taxonomists for standard genome sequencing and annotation.</title>
        <authorList>
            <consortium name="The Broad Institute Genomics Platform"/>
            <consortium name="The Broad Institute Genome Sequencing Center for Infectious Disease"/>
            <person name="Wu L."/>
            <person name="Ma J."/>
        </authorList>
    </citation>
    <scope>NUCLEOTIDE SEQUENCE [LARGE SCALE GENOMIC DNA]</scope>
    <source>
        <strain evidence="9">JCM 16026</strain>
    </source>
</reference>
<dbReference type="InterPro" id="IPR032694">
    <property type="entry name" value="CopC/D"/>
</dbReference>
<feature type="domain" description="Copper resistance protein D" evidence="7">
    <location>
        <begin position="232"/>
        <end position="321"/>
    </location>
</feature>
<dbReference type="InterPro" id="IPR019108">
    <property type="entry name" value="Caa3_assmbl_CtaG-rel"/>
</dbReference>
<feature type="transmembrane region" description="Helical" evidence="6">
    <location>
        <begin position="201"/>
        <end position="224"/>
    </location>
</feature>
<feature type="transmembrane region" description="Helical" evidence="6">
    <location>
        <begin position="477"/>
        <end position="499"/>
    </location>
</feature>
<evidence type="ECO:0000256" key="6">
    <source>
        <dbReference type="SAM" id="Phobius"/>
    </source>
</evidence>
<keyword evidence="4 6" id="KW-1133">Transmembrane helix</keyword>
<feature type="transmembrane region" description="Helical" evidence="6">
    <location>
        <begin position="236"/>
        <end position="256"/>
    </location>
</feature>
<keyword evidence="2" id="KW-1003">Cell membrane</keyword>
<dbReference type="EMBL" id="BAAAQT010000008">
    <property type="protein sequence ID" value="GAA2176177.1"/>
    <property type="molecule type" value="Genomic_DNA"/>
</dbReference>
<dbReference type="Proteomes" id="UP001501599">
    <property type="component" value="Unassembled WGS sequence"/>
</dbReference>
<comment type="subcellular location">
    <subcellularLocation>
        <location evidence="1">Cell membrane</location>
        <topology evidence="1">Multi-pass membrane protein</topology>
    </subcellularLocation>
</comment>
<comment type="caution">
    <text evidence="8">The sequence shown here is derived from an EMBL/GenBank/DDBJ whole genome shotgun (WGS) entry which is preliminary data.</text>
</comment>
<keyword evidence="3 6" id="KW-0812">Transmembrane</keyword>
<dbReference type="Pfam" id="PF05425">
    <property type="entry name" value="CopD"/>
    <property type="match status" value="1"/>
</dbReference>
<feature type="transmembrane region" description="Helical" evidence="6">
    <location>
        <begin position="21"/>
        <end position="41"/>
    </location>
</feature>
<feature type="transmembrane region" description="Helical" evidence="6">
    <location>
        <begin position="545"/>
        <end position="566"/>
    </location>
</feature>
<keyword evidence="5 6" id="KW-0472">Membrane</keyword>
<evidence type="ECO:0000256" key="1">
    <source>
        <dbReference type="ARBA" id="ARBA00004651"/>
    </source>
</evidence>
<feature type="transmembrane region" description="Helical" evidence="6">
    <location>
        <begin position="511"/>
        <end position="533"/>
    </location>
</feature>
<keyword evidence="9" id="KW-1185">Reference proteome</keyword>
<feature type="transmembrane region" description="Helical" evidence="6">
    <location>
        <begin position="61"/>
        <end position="81"/>
    </location>
</feature>
<sequence length="652" mass="69935">MHSLRGYPGGVARARLIGPGAVVAAGLVAVIVALELGGGAAPLSVGDPGAVVRWGTPIARLLQDVATATVIGGLVLACFALKPGSPAWDRTIDVAAAAAGVATAAYAAVAFLAFRTVYDRPFSVDAQFTDGFLYFFTQLERGQYLGAAALAFAVVTTLLVVVRSPAGIAWITVLSAAPLVLLAAAGHAGTAENHTLATSSLWLHLVFVSIWVGGLIHLAILRLDRSPSLHDAMRRYSSLALVSFAVVGFSGVASAWVRTGWEGLATPYGGLVIAKTVLLVVLGGFGAWQRTRLIPRAVESGRVRWFLVAELAFMGVAMGVANGLAQTPTPVSEELVDSSPATILTSSPLPPTFELSRLVTEWSLDPLWTVVCGLLAFFYVAGVLRLRRRGDAWPALRTISWLSGLGLLWWVTSGALAVYEHYLFSFHMAGHMLLGMAVPLLLVPGAPVTLGMRAIAKRTDGTRGGREWLLAIVHSRWMHWVGHPLVATGIFVTSLWIFYFSGLFRWAMENHLGHVWMVVHFVGAGYLFVQALIGTDPSPHRTPFPMRLVMLLAAMAAHAFFGITIMTSEGLLLADWFGAMGNGVDALEDQQVGGGIAWSIGEFPTIVLALITCVLWARTDRREQRRVDRKADRDGDADLQDYNAMLERMAGR</sequence>
<evidence type="ECO:0000256" key="3">
    <source>
        <dbReference type="ARBA" id="ARBA00022692"/>
    </source>
</evidence>
<feature type="transmembrane region" description="Helical" evidence="6">
    <location>
        <begin position="305"/>
        <end position="325"/>
    </location>
</feature>
<dbReference type="InterPro" id="IPR008457">
    <property type="entry name" value="Cu-R_CopD_dom"/>
</dbReference>
<dbReference type="Pfam" id="PF09678">
    <property type="entry name" value="Caa3_CtaG"/>
    <property type="match status" value="1"/>
</dbReference>
<evidence type="ECO:0000256" key="2">
    <source>
        <dbReference type="ARBA" id="ARBA00022475"/>
    </source>
</evidence>
<accession>A0ABP5MNR6</accession>
<evidence type="ECO:0000256" key="5">
    <source>
        <dbReference type="ARBA" id="ARBA00023136"/>
    </source>
</evidence>
<feature type="transmembrane region" description="Helical" evidence="6">
    <location>
        <begin position="431"/>
        <end position="456"/>
    </location>
</feature>
<organism evidence="8 9">
    <name type="scientific">Agrococcus versicolor</name>
    <dbReference type="NCBI Taxonomy" id="501482"/>
    <lineage>
        <taxon>Bacteria</taxon>
        <taxon>Bacillati</taxon>
        <taxon>Actinomycetota</taxon>
        <taxon>Actinomycetes</taxon>
        <taxon>Micrococcales</taxon>
        <taxon>Microbacteriaceae</taxon>
        <taxon>Agrococcus</taxon>
    </lineage>
</organism>
<evidence type="ECO:0000259" key="7">
    <source>
        <dbReference type="Pfam" id="PF05425"/>
    </source>
</evidence>
<feature type="transmembrane region" description="Helical" evidence="6">
    <location>
        <begin position="596"/>
        <end position="617"/>
    </location>
</feature>
<evidence type="ECO:0000256" key="4">
    <source>
        <dbReference type="ARBA" id="ARBA00022989"/>
    </source>
</evidence>
<feature type="transmembrane region" description="Helical" evidence="6">
    <location>
        <begin position="268"/>
        <end position="285"/>
    </location>
</feature>
<feature type="transmembrane region" description="Helical" evidence="6">
    <location>
        <begin position="367"/>
        <end position="386"/>
    </location>
</feature>
<feature type="transmembrane region" description="Helical" evidence="6">
    <location>
        <begin position="168"/>
        <end position="189"/>
    </location>
</feature>
<name>A0ABP5MNR6_9MICO</name>
<dbReference type="PANTHER" id="PTHR34820">
    <property type="entry name" value="INNER MEMBRANE PROTEIN YEBZ"/>
    <property type="match status" value="1"/>
</dbReference>
<evidence type="ECO:0000313" key="8">
    <source>
        <dbReference type="EMBL" id="GAA2176177.1"/>
    </source>
</evidence>
<protein>
    <submittedName>
        <fullName evidence="8">Cytochrome c oxidase assembly protein</fullName>
    </submittedName>
</protein>
<feature type="transmembrane region" description="Helical" evidence="6">
    <location>
        <begin position="398"/>
        <end position="419"/>
    </location>
</feature>
<feature type="transmembrane region" description="Helical" evidence="6">
    <location>
        <begin position="93"/>
        <end position="114"/>
    </location>
</feature>
<evidence type="ECO:0000313" key="9">
    <source>
        <dbReference type="Proteomes" id="UP001501599"/>
    </source>
</evidence>